<proteinExistence type="predicted"/>
<dbReference type="PROSITE" id="PS51077">
    <property type="entry name" value="HTH_ICLR"/>
    <property type="match status" value="1"/>
</dbReference>
<evidence type="ECO:0000259" key="4">
    <source>
        <dbReference type="PROSITE" id="PS51077"/>
    </source>
</evidence>
<dbReference type="GO" id="GO:0003677">
    <property type="term" value="F:DNA binding"/>
    <property type="evidence" value="ECO:0007669"/>
    <property type="project" value="UniProtKB-KW"/>
</dbReference>
<dbReference type="GO" id="GO:0045892">
    <property type="term" value="P:negative regulation of DNA-templated transcription"/>
    <property type="evidence" value="ECO:0007669"/>
    <property type="project" value="TreeGrafter"/>
</dbReference>
<evidence type="ECO:0000256" key="2">
    <source>
        <dbReference type="ARBA" id="ARBA00023125"/>
    </source>
</evidence>
<evidence type="ECO:0000313" key="6">
    <source>
        <dbReference type="EMBL" id="CAB9493634.1"/>
    </source>
</evidence>
<dbReference type="SUPFAM" id="SSF55781">
    <property type="entry name" value="GAF domain-like"/>
    <property type="match status" value="1"/>
</dbReference>
<keyword evidence="3" id="KW-0804">Transcription</keyword>
<evidence type="ECO:0000256" key="3">
    <source>
        <dbReference type="ARBA" id="ARBA00023163"/>
    </source>
</evidence>
<dbReference type="InterPro" id="IPR029016">
    <property type="entry name" value="GAF-like_dom_sf"/>
</dbReference>
<dbReference type="Gene3D" id="3.30.450.40">
    <property type="match status" value="1"/>
</dbReference>
<dbReference type="RefSeq" id="WP_179983141.1">
    <property type="nucleotide sequence ID" value="NZ_LR812090.1"/>
</dbReference>
<dbReference type="InterPro" id="IPR014757">
    <property type="entry name" value="Tscrpt_reg_IclR_C"/>
</dbReference>
<dbReference type="PANTHER" id="PTHR30136:SF7">
    <property type="entry name" value="HTH-TYPE TRANSCRIPTIONAL REGULATOR KDGR-RELATED"/>
    <property type="match status" value="1"/>
</dbReference>
<protein>
    <submittedName>
        <fullName evidence="6">Transcriptional regulator, IclR</fullName>
    </submittedName>
</protein>
<evidence type="ECO:0000313" key="7">
    <source>
        <dbReference type="Proteomes" id="UP000509458"/>
    </source>
</evidence>
<dbReference type="InterPro" id="IPR036388">
    <property type="entry name" value="WH-like_DNA-bd_sf"/>
</dbReference>
<evidence type="ECO:0000256" key="1">
    <source>
        <dbReference type="ARBA" id="ARBA00023015"/>
    </source>
</evidence>
<name>A0A6T9XYA2_ALTMA</name>
<dbReference type="PANTHER" id="PTHR30136">
    <property type="entry name" value="HELIX-TURN-HELIX TRANSCRIPTIONAL REGULATOR, ICLR FAMILY"/>
    <property type="match status" value="1"/>
</dbReference>
<dbReference type="Pfam" id="PF09339">
    <property type="entry name" value="HTH_IclR"/>
    <property type="match status" value="1"/>
</dbReference>
<accession>A0A6T9XYA2</accession>
<dbReference type="PROSITE" id="PS51078">
    <property type="entry name" value="ICLR_ED"/>
    <property type="match status" value="1"/>
</dbReference>
<keyword evidence="2" id="KW-0238">DNA-binding</keyword>
<dbReference type="InterPro" id="IPR050707">
    <property type="entry name" value="HTH_MetabolicPath_Reg"/>
</dbReference>
<feature type="domain" description="HTH iclR-type" evidence="4">
    <location>
        <begin position="9"/>
        <end position="71"/>
    </location>
</feature>
<evidence type="ECO:0000259" key="5">
    <source>
        <dbReference type="PROSITE" id="PS51078"/>
    </source>
</evidence>
<dbReference type="InterPro" id="IPR036390">
    <property type="entry name" value="WH_DNA-bd_sf"/>
</dbReference>
<dbReference type="GO" id="GO:0003700">
    <property type="term" value="F:DNA-binding transcription factor activity"/>
    <property type="evidence" value="ECO:0007669"/>
    <property type="project" value="TreeGrafter"/>
</dbReference>
<dbReference type="AlphaFoldDB" id="A0A6T9XYA2"/>
<keyword evidence="1" id="KW-0805">Transcription regulation</keyword>
<dbReference type="Proteomes" id="UP000509458">
    <property type="component" value="Chromosome"/>
</dbReference>
<feature type="domain" description="IclR-ED" evidence="5">
    <location>
        <begin position="72"/>
        <end position="254"/>
    </location>
</feature>
<dbReference type="InterPro" id="IPR005471">
    <property type="entry name" value="Tscrpt_reg_IclR_N"/>
</dbReference>
<reference evidence="6 7" key="1">
    <citation type="submission" date="2020-06" db="EMBL/GenBank/DDBJ databases">
        <authorList>
            <person name="Duchaud E."/>
        </authorList>
    </citation>
    <scope>NUCLEOTIDE SEQUENCE [LARGE SCALE GENOMIC DNA]</scope>
    <source>
        <strain evidence="6">Alteromonas fortis</strain>
    </source>
</reference>
<sequence>MASNYNYAVPALDKCFEIMEYLATIGAPLSQSEISKGVNRSTNEIFRVLVNLTRNNYLIRDKTSGKYRLSLKLYNLARSISPLDLIRQQALPIMENLAVETKLSCQLFVLYQSKTMVLVHARSPGAVSLSYSEGSCFSTIASNPGLLLLSHSKDEVRELIIKEALQGISDVTSIRTKVINDIAAMSKSHFDWRESLHINGVKELVGLVGRHEGKQIGALMISDISGKNELDINQQQSTDALLDAINKLNQALGF</sequence>
<dbReference type="SUPFAM" id="SSF46785">
    <property type="entry name" value="Winged helix' DNA-binding domain"/>
    <property type="match status" value="1"/>
</dbReference>
<dbReference type="EMBL" id="LR812090">
    <property type="protein sequence ID" value="CAB9493634.1"/>
    <property type="molecule type" value="Genomic_DNA"/>
</dbReference>
<dbReference type="SMART" id="SM00346">
    <property type="entry name" value="HTH_ICLR"/>
    <property type="match status" value="1"/>
</dbReference>
<dbReference type="Gene3D" id="1.10.10.10">
    <property type="entry name" value="Winged helix-like DNA-binding domain superfamily/Winged helix DNA-binding domain"/>
    <property type="match status" value="1"/>
</dbReference>
<gene>
    <name evidence="6" type="ORF">ALFOR1_30558</name>
</gene>
<organism evidence="6 7">
    <name type="scientific">Alteromonas macleodii</name>
    <name type="common">Pseudoalteromonas macleodii</name>
    <dbReference type="NCBI Taxonomy" id="28108"/>
    <lineage>
        <taxon>Bacteria</taxon>
        <taxon>Pseudomonadati</taxon>
        <taxon>Pseudomonadota</taxon>
        <taxon>Gammaproteobacteria</taxon>
        <taxon>Alteromonadales</taxon>
        <taxon>Alteromonadaceae</taxon>
        <taxon>Alteromonas/Salinimonas group</taxon>
        <taxon>Alteromonas</taxon>
    </lineage>
</organism>